<comment type="caution">
    <text evidence="8">The sequence shown here is derived from an EMBL/GenBank/DDBJ whole genome shotgun (WGS) entry which is preliminary data.</text>
</comment>
<feature type="domain" description="Replication protein A OB" evidence="7">
    <location>
        <begin position="216"/>
        <end position="306"/>
    </location>
</feature>
<keyword evidence="3" id="KW-0863">Zinc-finger</keyword>
<dbReference type="InterPro" id="IPR012340">
    <property type="entry name" value="NA-bd_OB-fold"/>
</dbReference>
<protein>
    <submittedName>
        <fullName evidence="8">Replication protein A OB domain</fullName>
    </submittedName>
</protein>
<gene>
    <name evidence="8" type="ORF">GN244_ATG02797</name>
</gene>
<keyword evidence="9" id="KW-1185">Reference proteome</keyword>
<evidence type="ECO:0000256" key="6">
    <source>
        <dbReference type="SAM" id="MobiDB-lite"/>
    </source>
</evidence>
<reference evidence="8" key="1">
    <citation type="submission" date="2020-04" db="EMBL/GenBank/DDBJ databases">
        <title>Hybrid Assembly of Korean Phytophthora infestans isolates.</title>
        <authorList>
            <person name="Prokchorchik M."/>
            <person name="Lee Y."/>
            <person name="Seo J."/>
            <person name="Cho J.-H."/>
            <person name="Park Y.-E."/>
            <person name="Jang D.-C."/>
            <person name="Im J.-S."/>
            <person name="Choi J.-G."/>
            <person name="Park H.-J."/>
            <person name="Lee G.-B."/>
            <person name="Lee Y.-G."/>
            <person name="Hong S.-Y."/>
            <person name="Cho K."/>
            <person name="Sohn K.H."/>
        </authorList>
    </citation>
    <scope>NUCLEOTIDE SEQUENCE</scope>
    <source>
        <strain evidence="8">KR_1_A1</strain>
    </source>
</reference>
<sequence length="366" mass="39698">MSVPIRDLSPSLGVEWSIIARVVDLSPLRSWSNAKGSGKVLTAELADCDDTHIRACAFNQLAESATRTLKLDNVYRVRGAVLRRAKHYDGTIGHPKYHFTGIRELATVAESSIVDVVGVPVKVEEVDYVAGTSGHLIKKHVDGDCILGKEVAIRRCRVSTYHERSISTGPGSMIVVEPDIPERDELHNWYGETHAATAVPMEFVACKFLSVSEALQCTSNSHVNIIGIIEGVGPVVEMETNDGRQLRKREITVKNGTDAITCTLWQEATDRVTDSDMNHVIAVHNGSVVDFNGRGIGTRTGSFVAVDPDIPELASVSGCRQEPTAEAEEGEKSVNAATKAGGKRVSAKRKPNESADGPTMKRQVKY</sequence>
<proteinExistence type="inferred from homology"/>
<dbReference type="EMBL" id="WSZM01000058">
    <property type="protein sequence ID" value="KAF4044882.1"/>
    <property type="molecule type" value="Genomic_DNA"/>
</dbReference>
<keyword evidence="4" id="KW-0862">Zinc</keyword>
<keyword evidence="5" id="KW-0238">DNA-binding</keyword>
<dbReference type="GO" id="GO:0003677">
    <property type="term" value="F:DNA binding"/>
    <property type="evidence" value="ECO:0007669"/>
    <property type="project" value="UniProtKB-KW"/>
</dbReference>
<comment type="similarity">
    <text evidence="1">Belongs to the replication factor A protein 1 family.</text>
</comment>
<dbReference type="SUPFAM" id="SSF50249">
    <property type="entry name" value="Nucleic acid-binding proteins"/>
    <property type="match status" value="3"/>
</dbReference>
<dbReference type="Proteomes" id="UP000602510">
    <property type="component" value="Unassembled WGS sequence"/>
</dbReference>
<evidence type="ECO:0000256" key="4">
    <source>
        <dbReference type="ARBA" id="ARBA00022833"/>
    </source>
</evidence>
<dbReference type="Pfam" id="PF16900">
    <property type="entry name" value="REPA_OB_2"/>
    <property type="match status" value="1"/>
</dbReference>
<dbReference type="AlphaFoldDB" id="A0A833T0L2"/>
<evidence type="ECO:0000256" key="5">
    <source>
        <dbReference type="ARBA" id="ARBA00023125"/>
    </source>
</evidence>
<feature type="region of interest" description="Disordered" evidence="6">
    <location>
        <begin position="317"/>
        <end position="366"/>
    </location>
</feature>
<dbReference type="FunFam" id="2.40.50.140:FF:000041">
    <property type="entry name" value="Replication protein A subunit"/>
    <property type="match status" value="1"/>
</dbReference>
<evidence type="ECO:0000256" key="3">
    <source>
        <dbReference type="ARBA" id="ARBA00022771"/>
    </source>
</evidence>
<dbReference type="Gene3D" id="2.40.50.140">
    <property type="entry name" value="Nucleic acid-binding proteins"/>
    <property type="match status" value="3"/>
</dbReference>
<evidence type="ECO:0000256" key="2">
    <source>
        <dbReference type="ARBA" id="ARBA00022723"/>
    </source>
</evidence>
<name>A0A833T0L2_PHYIN</name>
<organism evidence="8 9">
    <name type="scientific">Phytophthora infestans</name>
    <name type="common">Potato late blight agent</name>
    <name type="synonym">Botrytis infestans</name>
    <dbReference type="NCBI Taxonomy" id="4787"/>
    <lineage>
        <taxon>Eukaryota</taxon>
        <taxon>Sar</taxon>
        <taxon>Stramenopiles</taxon>
        <taxon>Oomycota</taxon>
        <taxon>Peronosporomycetes</taxon>
        <taxon>Peronosporales</taxon>
        <taxon>Peronosporaceae</taxon>
        <taxon>Phytophthora</taxon>
    </lineage>
</organism>
<evidence type="ECO:0000313" key="9">
    <source>
        <dbReference type="Proteomes" id="UP000602510"/>
    </source>
</evidence>
<evidence type="ECO:0000259" key="7">
    <source>
        <dbReference type="Pfam" id="PF16900"/>
    </source>
</evidence>
<keyword evidence="2" id="KW-0479">Metal-binding</keyword>
<dbReference type="GO" id="GO:0008270">
    <property type="term" value="F:zinc ion binding"/>
    <property type="evidence" value="ECO:0007669"/>
    <property type="project" value="UniProtKB-KW"/>
</dbReference>
<evidence type="ECO:0000256" key="1">
    <source>
        <dbReference type="ARBA" id="ARBA00005690"/>
    </source>
</evidence>
<accession>A0A833T0L2</accession>
<evidence type="ECO:0000313" key="8">
    <source>
        <dbReference type="EMBL" id="KAF4044882.1"/>
    </source>
</evidence>
<dbReference type="InterPro" id="IPR031657">
    <property type="entry name" value="REPA_OB_2"/>
</dbReference>